<dbReference type="Gene3D" id="1.10.132.50">
    <property type="entry name" value="ATP synthase (C/AC39) subunit, domain 3"/>
    <property type="match status" value="1"/>
</dbReference>
<sequence length="321" mass="35917">MATDYTYAVARIRSKELSLLSGHDIDSLLSLPDYKSCLRALSDKGWNFPDNSDISHVLSIQTEELWELMDELVKDDNSFDIFRIRNDYHNLKVAVKAVTRSVSPESMLLKHSVYSPQQIVGALENRDYSQLPDILQEPAKEAMASLLQTADGQLCDIIIDRAALEHIYRLGMESDNDFIRRYAQLTVGCADIKTAVRSAKTSKSGEFIKKALCHCDCLNVDALAAAAVKGIDEICDCLTGTMFTSAVPYLKISVSAFEKWADNYLNSLMQEQKWDPFTIGPLAAYILGKEKEITAVRLILSGKLNGLSDSVIKERLRDMYV</sequence>
<name>A0A9D1LXY9_9FIRM</name>
<evidence type="ECO:0000256" key="1">
    <source>
        <dbReference type="ARBA" id="ARBA00006709"/>
    </source>
</evidence>
<comment type="caution">
    <text evidence="4">The sequence shown here is derived from an EMBL/GenBank/DDBJ whole genome shotgun (WGS) entry which is preliminary data.</text>
</comment>
<dbReference type="InterPro" id="IPR002843">
    <property type="entry name" value="ATPase_V0-cplx_csu/dsu"/>
</dbReference>
<evidence type="ECO:0000256" key="2">
    <source>
        <dbReference type="ARBA" id="ARBA00022448"/>
    </source>
</evidence>
<comment type="similarity">
    <text evidence="1">Belongs to the V-ATPase V0D/AC39 subunit family.</text>
</comment>
<keyword evidence="2" id="KW-0813">Transport</keyword>
<dbReference type="EMBL" id="DVNG01000060">
    <property type="protein sequence ID" value="HIU50215.1"/>
    <property type="molecule type" value="Genomic_DNA"/>
</dbReference>
<dbReference type="SUPFAM" id="SSF103486">
    <property type="entry name" value="V-type ATP synthase subunit C"/>
    <property type="match status" value="1"/>
</dbReference>
<organism evidence="4 5">
    <name type="scientific">Candidatus Limousia pullorum</name>
    <dbReference type="NCBI Taxonomy" id="2840860"/>
    <lineage>
        <taxon>Bacteria</taxon>
        <taxon>Bacillati</taxon>
        <taxon>Bacillota</taxon>
        <taxon>Clostridia</taxon>
        <taxon>Eubacteriales</taxon>
        <taxon>Oscillospiraceae</taxon>
        <taxon>Oscillospiraceae incertae sedis</taxon>
        <taxon>Candidatus Limousia</taxon>
    </lineage>
</organism>
<proteinExistence type="inferred from homology"/>
<reference evidence="4" key="2">
    <citation type="journal article" date="2021" name="PeerJ">
        <title>Extensive microbial diversity within the chicken gut microbiome revealed by metagenomics and culture.</title>
        <authorList>
            <person name="Gilroy R."/>
            <person name="Ravi A."/>
            <person name="Getino M."/>
            <person name="Pursley I."/>
            <person name="Horton D.L."/>
            <person name="Alikhan N.F."/>
            <person name="Baker D."/>
            <person name="Gharbi K."/>
            <person name="Hall N."/>
            <person name="Watson M."/>
            <person name="Adriaenssens E.M."/>
            <person name="Foster-Nyarko E."/>
            <person name="Jarju S."/>
            <person name="Secka A."/>
            <person name="Antonio M."/>
            <person name="Oren A."/>
            <person name="Chaudhuri R.R."/>
            <person name="La Ragione R."/>
            <person name="Hildebrand F."/>
            <person name="Pallen M.J."/>
        </authorList>
    </citation>
    <scope>NUCLEOTIDE SEQUENCE</scope>
    <source>
        <strain evidence="4">ChiGjej1B1-1684</strain>
    </source>
</reference>
<dbReference type="AlphaFoldDB" id="A0A9D1LXY9"/>
<reference evidence="4" key="1">
    <citation type="submission" date="2020-10" db="EMBL/GenBank/DDBJ databases">
        <authorList>
            <person name="Gilroy R."/>
        </authorList>
    </citation>
    <scope>NUCLEOTIDE SEQUENCE</scope>
    <source>
        <strain evidence="4">ChiGjej1B1-1684</strain>
    </source>
</reference>
<keyword evidence="3" id="KW-0406">Ion transport</keyword>
<protein>
    <submittedName>
        <fullName evidence="4">V-type ATPase subunit</fullName>
    </submittedName>
</protein>
<dbReference type="PANTHER" id="PTHR38682">
    <property type="entry name" value="V-TYPE ATP SYNTHASE SUBUNIT C"/>
    <property type="match status" value="1"/>
</dbReference>
<dbReference type="PANTHER" id="PTHR38682:SF1">
    <property type="entry name" value="V-TYPE ATP SYNTHASE SUBUNIT C"/>
    <property type="match status" value="1"/>
</dbReference>
<evidence type="ECO:0000313" key="4">
    <source>
        <dbReference type="EMBL" id="HIU50215.1"/>
    </source>
</evidence>
<evidence type="ECO:0000313" key="5">
    <source>
        <dbReference type="Proteomes" id="UP000824118"/>
    </source>
</evidence>
<dbReference type="InterPro" id="IPR050873">
    <property type="entry name" value="V-ATPase_V0D/AC39_subunit"/>
</dbReference>
<accession>A0A9D1LXY9</accession>
<dbReference type="InterPro" id="IPR035067">
    <property type="entry name" value="V-type_ATPase_csu/dsu"/>
</dbReference>
<dbReference type="InterPro" id="IPR044911">
    <property type="entry name" value="V-type_ATPase_csu/dsu_dom_3"/>
</dbReference>
<dbReference type="InterPro" id="IPR036079">
    <property type="entry name" value="ATPase_csu/dsu_sf"/>
</dbReference>
<gene>
    <name evidence="4" type="ORF">IAD22_04295</name>
</gene>
<dbReference type="Pfam" id="PF01992">
    <property type="entry name" value="vATP-synt_AC39"/>
    <property type="match status" value="1"/>
</dbReference>
<dbReference type="Gene3D" id="1.20.1690.10">
    <property type="entry name" value="V-type ATP synthase subunit C domain"/>
    <property type="match status" value="2"/>
</dbReference>
<dbReference type="GO" id="GO:0046961">
    <property type="term" value="F:proton-transporting ATPase activity, rotational mechanism"/>
    <property type="evidence" value="ECO:0007669"/>
    <property type="project" value="InterPro"/>
</dbReference>
<dbReference type="Proteomes" id="UP000824118">
    <property type="component" value="Unassembled WGS sequence"/>
</dbReference>
<evidence type="ECO:0000256" key="3">
    <source>
        <dbReference type="ARBA" id="ARBA00023065"/>
    </source>
</evidence>